<evidence type="ECO:0000313" key="2">
    <source>
        <dbReference type="Proteomes" id="UP001206350"/>
    </source>
</evidence>
<dbReference type="AlphaFoldDB" id="A0AAW5LBX4"/>
<keyword evidence="2" id="KW-1185">Reference proteome</keyword>
<accession>A0AAW5LBX4</accession>
<sequence length="115" mass="13127">MEQIDLEMVRGDDEGFTFEVTEDDEQESAVNFDGYRLDLHIKPKRGDVIKLSTQTGEIAVENHLIHISISHDKTQGVKWESAKWDLQCIDQYHKVRTIAGGELTLIQDVTVVNDE</sequence>
<name>A0AAW5LBX4_9PAST</name>
<organism evidence="1 2">
    <name type="scientific">Rodentibacter pneumotropicus</name>
    <dbReference type="NCBI Taxonomy" id="758"/>
    <lineage>
        <taxon>Bacteria</taxon>
        <taxon>Pseudomonadati</taxon>
        <taxon>Pseudomonadota</taxon>
        <taxon>Gammaproteobacteria</taxon>
        <taxon>Pasteurellales</taxon>
        <taxon>Pasteurellaceae</taxon>
        <taxon>Rodentibacter</taxon>
    </lineage>
</organism>
<comment type="caution">
    <text evidence="1">The sequence shown here is derived from an EMBL/GenBank/DDBJ whole genome shotgun (WGS) entry which is preliminary data.</text>
</comment>
<dbReference type="EMBL" id="JALJCU010000021">
    <property type="protein sequence ID" value="MCQ9121558.1"/>
    <property type="molecule type" value="Genomic_DNA"/>
</dbReference>
<reference evidence="1 2" key="1">
    <citation type="journal article" date="2022" name="Microbiol. Spectr.">
        <title>Microbiota of the Pregnant Mouse: Characterization of the Bacterial Communities in the Oral Cavity, Lung, Intestine, and Vagina through Culture and DNA Sequencing.</title>
        <authorList>
            <person name="Greenberg J.M."/>
            <person name="Romero R."/>
            <person name="Winters A.D."/>
            <person name="Galaz J."/>
            <person name="Garcia-Flores V."/>
            <person name="Arenas-Hernandez M."/>
            <person name="Panzer J."/>
            <person name="Shaffer Z."/>
            <person name="Kracht D.J."/>
            <person name="Gomez-Lopez N."/>
            <person name="Theis K.R."/>
        </authorList>
    </citation>
    <scope>NUCLEOTIDE SEQUENCE [LARGE SCALE GENOMIC DNA]</scope>
    <source>
        <strain evidence="1 2">MAC-C1-H1</strain>
    </source>
</reference>
<evidence type="ECO:0000313" key="1">
    <source>
        <dbReference type="EMBL" id="MCQ9121558.1"/>
    </source>
</evidence>
<dbReference type="RefSeq" id="WP_256891897.1">
    <property type="nucleotide sequence ID" value="NZ_JALJCU010000021.1"/>
</dbReference>
<protein>
    <submittedName>
        <fullName evidence="1">Uncharacterized protein</fullName>
    </submittedName>
</protein>
<proteinExistence type="predicted"/>
<gene>
    <name evidence="1" type="ORF">MUU45_001106</name>
</gene>
<dbReference type="Proteomes" id="UP001206350">
    <property type="component" value="Unassembled WGS sequence"/>
</dbReference>